<name>A0ABP0T1P4_9DINO</name>
<protein>
    <submittedName>
        <fullName evidence="2">Uncharacterized protein</fullName>
    </submittedName>
</protein>
<keyword evidence="3" id="KW-1185">Reference proteome</keyword>
<evidence type="ECO:0000256" key="1">
    <source>
        <dbReference type="SAM" id="MobiDB-lite"/>
    </source>
</evidence>
<comment type="caution">
    <text evidence="2">The sequence shown here is derived from an EMBL/GenBank/DDBJ whole genome shotgun (WGS) entry which is preliminary data.</text>
</comment>
<proteinExistence type="predicted"/>
<dbReference type="Proteomes" id="UP001642484">
    <property type="component" value="Unassembled WGS sequence"/>
</dbReference>
<gene>
    <name evidence="2" type="ORF">CCMP2556_LOCUS55440</name>
</gene>
<reference evidence="2 3" key="1">
    <citation type="submission" date="2024-02" db="EMBL/GenBank/DDBJ databases">
        <authorList>
            <person name="Chen Y."/>
            <person name="Shah S."/>
            <person name="Dougan E. K."/>
            <person name="Thang M."/>
            <person name="Chan C."/>
        </authorList>
    </citation>
    <scope>NUCLEOTIDE SEQUENCE [LARGE SCALE GENOMIC DNA]</scope>
</reference>
<feature type="compositionally biased region" description="Basic and acidic residues" evidence="1">
    <location>
        <begin position="33"/>
        <end position="45"/>
    </location>
</feature>
<organism evidence="2 3">
    <name type="scientific">Durusdinium trenchii</name>
    <dbReference type="NCBI Taxonomy" id="1381693"/>
    <lineage>
        <taxon>Eukaryota</taxon>
        <taxon>Sar</taxon>
        <taxon>Alveolata</taxon>
        <taxon>Dinophyceae</taxon>
        <taxon>Suessiales</taxon>
        <taxon>Symbiodiniaceae</taxon>
        <taxon>Durusdinium</taxon>
    </lineage>
</organism>
<dbReference type="EMBL" id="CAXAMN010028975">
    <property type="protein sequence ID" value="CAK9118340.1"/>
    <property type="molecule type" value="Genomic_DNA"/>
</dbReference>
<evidence type="ECO:0000313" key="3">
    <source>
        <dbReference type="Proteomes" id="UP001642484"/>
    </source>
</evidence>
<sequence>MGCAASVRSDDALRRLEQHQLDLCRVRTKGPRKSMEGHTLGRPDPHTSGARRAPATQKPAGPKAPPANWTSVMMPGMVIDGADTVDLNAALVEHTSSFLTERWPEPPNGIKAAFPPNRMTHEWHLAKLDRYLEKVENDPGLIGEAAGLKRWELEAVQGQHAAQ</sequence>
<feature type="region of interest" description="Disordered" evidence="1">
    <location>
        <begin position="19"/>
        <end position="69"/>
    </location>
</feature>
<accession>A0ABP0T1P4</accession>
<evidence type="ECO:0000313" key="2">
    <source>
        <dbReference type="EMBL" id="CAK9118340.1"/>
    </source>
</evidence>